<dbReference type="PROSITE" id="PS00463">
    <property type="entry name" value="ZN2_CY6_FUNGAL_1"/>
    <property type="match status" value="1"/>
</dbReference>
<organism evidence="4 5">
    <name type="scientific">Corynespora cassiicola Philippines</name>
    <dbReference type="NCBI Taxonomy" id="1448308"/>
    <lineage>
        <taxon>Eukaryota</taxon>
        <taxon>Fungi</taxon>
        <taxon>Dikarya</taxon>
        <taxon>Ascomycota</taxon>
        <taxon>Pezizomycotina</taxon>
        <taxon>Dothideomycetes</taxon>
        <taxon>Pleosporomycetidae</taxon>
        <taxon>Pleosporales</taxon>
        <taxon>Corynesporascaceae</taxon>
        <taxon>Corynespora</taxon>
    </lineage>
</organism>
<dbReference type="InterPro" id="IPR001138">
    <property type="entry name" value="Zn2Cys6_DnaBD"/>
</dbReference>
<dbReference type="SMART" id="SM00066">
    <property type="entry name" value="GAL4"/>
    <property type="match status" value="1"/>
</dbReference>
<evidence type="ECO:0000313" key="4">
    <source>
        <dbReference type="EMBL" id="PSN66070.1"/>
    </source>
</evidence>
<dbReference type="PROSITE" id="PS50048">
    <property type="entry name" value="ZN2_CY6_FUNGAL_2"/>
    <property type="match status" value="1"/>
</dbReference>
<dbReference type="Pfam" id="PF11951">
    <property type="entry name" value="Fungal_trans_2"/>
    <property type="match status" value="1"/>
</dbReference>
<dbReference type="PANTHER" id="PTHR47784">
    <property type="entry name" value="STEROL UPTAKE CONTROL PROTEIN 2"/>
    <property type="match status" value="1"/>
</dbReference>
<dbReference type="PANTHER" id="PTHR47784:SF5">
    <property type="entry name" value="STEROL UPTAKE CONTROL PROTEIN 2"/>
    <property type="match status" value="1"/>
</dbReference>
<feature type="domain" description="Zn(2)-C6 fungal-type" evidence="3">
    <location>
        <begin position="20"/>
        <end position="50"/>
    </location>
</feature>
<keyword evidence="5" id="KW-1185">Reference proteome</keyword>
<dbReference type="SUPFAM" id="SSF57701">
    <property type="entry name" value="Zn2/Cys6 DNA-binding domain"/>
    <property type="match status" value="1"/>
</dbReference>
<feature type="region of interest" description="Disordered" evidence="2">
    <location>
        <begin position="285"/>
        <end position="309"/>
    </location>
</feature>
<gene>
    <name evidence="4" type="ORF">BS50DRAFT_574536</name>
</gene>
<dbReference type="InterPro" id="IPR036864">
    <property type="entry name" value="Zn2-C6_fun-type_DNA-bd_sf"/>
</dbReference>
<dbReference type="InterPro" id="IPR053157">
    <property type="entry name" value="Sterol_Uptake_Regulator"/>
</dbReference>
<dbReference type="AlphaFoldDB" id="A0A2T2NL04"/>
<evidence type="ECO:0000313" key="5">
    <source>
        <dbReference type="Proteomes" id="UP000240883"/>
    </source>
</evidence>
<proteinExistence type="predicted"/>
<reference evidence="4 5" key="1">
    <citation type="journal article" date="2018" name="Front. Microbiol.">
        <title>Genome-Wide Analysis of Corynespora cassiicola Leaf Fall Disease Putative Effectors.</title>
        <authorList>
            <person name="Lopez D."/>
            <person name="Ribeiro S."/>
            <person name="Label P."/>
            <person name="Fumanal B."/>
            <person name="Venisse J.S."/>
            <person name="Kohler A."/>
            <person name="de Oliveira R.R."/>
            <person name="Labutti K."/>
            <person name="Lipzen A."/>
            <person name="Lail K."/>
            <person name="Bauer D."/>
            <person name="Ohm R.A."/>
            <person name="Barry K.W."/>
            <person name="Spatafora J."/>
            <person name="Grigoriev I.V."/>
            <person name="Martin F.M."/>
            <person name="Pujade-Renaud V."/>
        </authorList>
    </citation>
    <scope>NUCLEOTIDE SEQUENCE [LARGE SCALE GENOMIC DNA]</scope>
    <source>
        <strain evidence="4 5">Philippines</strain>
    </source>
</reference>
<protein>
    <recommendedName>
        <fullName evidence="3">Zn(2)-C6 fungal-type domain-containing protein</fullName>
    </recommendedName>
</protein>
<evidence type="ECO:0000256" key="2">
    <source>
        <dbReference type="SAM" id="MobiDB-lite"/>
    </source>
</evidence>
<name>A0A2T2NL04_CORCC</name>
<dbReference type="Gene3D" id="4.10.240.10">
    <property type="entry name" value="Zn(2)-C6 fungal-type DNA-binding domain"/>
    <property type="match status" value="1"/>
</dbReference>
<dbReference type="OrthoDB" id="3546279at2759"/>
<keyword evidence="1" id="KW-0539">Nucleus</keyword>
<dbReference type="GO" id="GO:0008270">
    <property type="term" value="F:zinc ion binding"/>
    <property type="evidence" value="ECO:0007669"/>
    <property type="project" value="InterPro"/>
</dbReference>
<evidence type="ECO:0000256" key="1">
    <source>
        <dbReference type="ARBA" id="ARBA00023242"/>
    </source>
</evidence>
<sequence length="529" mass="59290">MARRSAGFVTKRAHTKSRAGCTTCKRKKVKCDESLPKCGYCALRKLECIYPRVQSSSPASAGAVVSRTHSIQIDVEVDYGHDPGYNDSCVEIPPWITPATFASGGKLAAVDLQYLHEYKTSTWRSLTVQHDGAVLNVFQNWVPREAISRDYLLYAILSISASHSNLYLRTDQTQKQVLKYREKAFACYNNALKNITSENYESLLVTALFMSGMAVPPELPCDDNAILTWISSLLTMMQGLRIMAGLKWATGIENLAVFPIFRRELRTLPPPPVIHLPPDPCLIQDHGPFGHTPEHPNPPGTYKRNPSPRIELGTDMSNLPFRPLELMSAGSSPHSPPSWKKSASWQLPSPTFLPPSLLTLLKSLVNPSSTGPIDLHRNALVPVLHALSPIFLSLYYYHLDNDFYTRVQVFPTFLMPEFLALVRNREPRALVIAAWWFSFMQLMPNAWWLEGIIPRVLQAISNEVMRCNDGSLMDSVAGAFKIAKTARTCGKEVGARVVFEGWDGVNWDDGPKREEQMRFEELVDLDTAC</sequence>
<accession>A0A2T2NL04</accession>
<dbReference type="Pfam" id="PF00172">
    <property type="entry name" value="Zn_clus"/>
    <property type="match status" value="1"/>
</dbReference>
<dbReference type="STRING" id="1448308.A0A2T2NL04"/>
<dbReference type="EMBL" id="KZ678136">
    <property type="protein sequence ID" value="PSN66070.1"/>
    <property type="molecule type" value="Genomic_DNA"/>
</dbReference>
<evidence type="ECO:0000259" key="3">
    <source>
        <dbReference type="PROSITE" id="PS50048"/>
    </source>
</evidence>
<dbReference type="Proteomes" id="UP000240883">
    <property type="component" value="Unassembled WGS sequence"/>
</dbReference>
<dbReference type="GO" id="GO:0001228">
    <property type="term" value="F:DNA-binding transcription activator activity, RNA polymerase II-specific"/>
    <property type="evidence" value="ECO:0007669"/>
    <property type="project" value="TreeGrafter"/>
</dbReference>
<dbReference type="CDD" id="cd00067">
    <property type="entry name" value="GAL4"/>
    <property type="match status" value="1"/>
</dbReference>
<dbReference type="InterPro" id="IPR021858">
    <property type="entry name" value="Fun_TF"/>
</dbReference>